<dbReference type="PRINTS" id="PR00111">
    <property type="entry name" value="ABHYDROLASE"/>
</dbReference>
<evidence type="ECO:0000313" key="3">
    <source>
        <dbReference type="Proteomes" id="UP001606099"/>
    </source>
</evidence>
<dbReference type="Gene3D" id="3.40.50.1820">
    <property type="entry name" value="alpha/beta hydrolase"/>
    <property type="match status" value="1"/>
</dbReference>
<dbReference type="RefSeq" id="WP_394460475.1">
    <property type="nucleotide sequence ID" value="NZ_JBIGHZ010000003.1"/>
</dbReference>
<dbReference type="Pfam" id="PF12697">
    <property type="entry name" value="Abhydrolase_6"/>
    <property type="match status" value="1"/>
</dbReference>
<dbReference type="GO" id="GO:0016787">
    <property type="term" value="F:hydrolase activity"/>
    <property type="evidence" value="ECO:0007669"/>
    <property type="project" value="UniProtKB-KW"/>
</dbReference>
<reference evidence="2 3" key="1">
    <citation type="submission" date="2024-08" db="EMBL/GenBank/DDBJ databases">
        <authorList>
            <person name="Lu H."/>
        </authorList>
    </citation>
    <scope>NUCLEOTIDE SEQUENCE [LARGE SCALE GENOMIC DNA]</scope>
    <source>
        <strain evidence="2 3">BYS180W</strain>
    </source>
</reference>
<protein>
    <submittedName>
        <fullName evidence="2">Alpha/beta fold hydrolase</fullName>
    </submittedName>
</protein>
<dbReference type="InterPro" id="IPR050266">
    <property type="entry name" value="AB_hydrolase_sf"/>
</dbReference>
<dbReference type="SUPFAM" id="SSF53474">
    <property type="entry name" value="alpha/beta-Hydrolases"/>
    <property type="match status" value="1"/>
</dbReference>
<accession>A0ABW7FVL7</accession>
<keyword evidence="2" id="KW-0378">Hydrolase</keyword>
<dbReference type="InterPro" id="IPR029058">
    <property type="entry name" value="AB_hydrolase_fold"/>
</dbReference>
<proteinExistence type="predicted"/>
<dbReference type="EMBL" id="JBIGHZ010000003">
    <property type="protein sequence ID" value="MFG6448338.1"/>
    <property type="molecule type" value="Genomic_DNA"/>
</dbReference>
<organism evidence="2 3">
    <name type="scientific">Roseateles rivi</name>
    <dbReference type="NCBI Taxonomy" id="3299028"/>
    <lineage>
        <taxon>Bacteria</taxon>
        <taxon>Pseudomonadati</taxon>
        <taxon>Pseudomonadota</taxon>
        <taxon>Betaproteobacteria</taxon>
        <taxon>Burkholderiales</taxon>
        <taxon>Sphaerotilaceae</taxon>
        <taxon>Roseateles</taxon>
    </lineage>
</organism>
<feature type="domain" description="AB hydrolase-1" evidence="1">
    <location>
        <begin position="34"/>
        <end position="277"/>
    </location>
</feature>
<dbReference type="PANTHER" id="PTHR43798">
    <property type="entry name" value="MONOACYLGLYCEROL LIPASE"/>
    <property type="match status" value="1"/>
</dbReference>
<comment type="caution">
    <text evidence="2">The sequence shown here is derived from an EMBL/GenBank/DDBJ whole genome shotgun (WGS) entry which is preliminary data.</text>
</comment>
<keyword evidence="3" id="KW-1185">Reference proteome</keyword>
<gene>
    <name evidence="2" type="ORF">ACG0Z6_08775</name>
</gene>
<evidence type="ECO:0000313" key="2">
    <source>
        <dbReference type="EMBL" id="MFG6448338.1"/>
    </source>
</evidence>
<evidence type="ECO:0000259" key="1">
    <source>
        <dbReference type="Pfam" id="PF12697"/>
    </source>
</evidence>
<dbReference type="Proteomes" id="UP001606099">
    <property type="component" value="Unassembled WGS sequence"/>
</dbReference>
<name>A0ABW7FVL7_9BURK</name>
<sequence length="285" mass="31457">MTEPRLNTVQCLHPQGLHRMAYWEWGEADNPQVVVCAHGLTRQGRDFDTLAQRLAQRFRVVCPDVVGRGQSDWLDNPMLYQVPQYVSDMVALLARLQARELSWVGTSMGGLIGLGLAALPGSPVQRLVLNDVGPRLELSSLQRIGAYVGKAPGFDSLEQGAAYLRSISPGFGEHTPEQWLALSRPMFKPAQQGLRLHYDPRISEPWAALTPEWVQAGEAQLWAAYDALRIPVLVLRGQQSDLLSAETAQAMASRGPQAQVVELPDVGHAPTLVHAEQMAWVENFL</sequence>
<dbReference type="InterPro" id="IPR000073">
    <property type="entry name" value="AB_hydrolase_1"/>
</dbReference>